<dbReference type="EMBL" id="CXPG01000010">
    <property type="protein sequence ID" value="CTQ31682.1"/>
    <property type="molecule type" value="Genomic_DNA"/>
</dbReference>
<accession>A0A0M6XM12</accession>
<name>A0A0M6XM12_9RHOB</name>
<reference evidence="2 3" key="1">
    <citation type="submission" date="2015-07" db="EMBL/GenBank/DDBJ databases">
        <authorList>
            <person name="Noorani M."/>
        </authorList>
    </citation>
    <scope>NUCLEOTIDE SEQUENCE [LARGE SCALE GENOMIC DNA]</scope>
    <source>
        <strain evidence="2 3">CECT 5088</strain>
    </source>
</reference>
<dbReference type="InterPro" id="IPR019734">
    <property type="entry name" value="TPR_rpt"/>
</dbReference>
<dbReference type="SUPFAM" id="SSF48452">
    <property type="entry name" value="TPR-like"/>
    <property type="match status" value="1"/>
</dbReference>
<evidence type="ECO:0000313" key="2">
    <source>
        <dbReference type="EMBL" id="CTQ31682.1"/>
    </source>
</evidence>
<protein>
    <submittedName>
        <fullName evidence="2">Putative PEP-CTERM system TPR-repeat lipoprotein</fullName>
    </submittedName>
</protein>
<dbReference type="STRING" id="282197.SAMN04488517_11914"/>
<keyword evidence="3" id="KW-1185">Reference proteome</keyword>
<keyword evidence="1" id="KW-0802">TPR repeat</keyword>
<dbReference type="Proteomes" id="UP000048908">
    <property type="component" value="Unassembled WGS sequence"/>
</dbReference>
<gene>
    <name evidence="2" type="ORF">JAN5088_00440</name>
</gene>
<dbReference type="Gene3D" id="1.25.40.10">
    <property type="entry name" value="Tetratricopeptide repeat domain"/>
    <property type="match status" value="1"/>
</dbReference>
<evidence type="ECO:0000256" key="1">
    <source>
        <dbReference type="PROSITE-ProRule" id="PRU00339"/>
    </source>
</evidence>
<evidence type="ECO:0000313" key="3">
    <source>
        <dbReference type="Proteomes" id="UP000048908"/>
    </source>
</evidence>
<keyword evidence="2" id="KW-0449">Lipoprotein</keyword>
<organism evidence="2 3">
    <name type="scientific">Jannaschia rubra</name>
    <dbReference type="NCBI Taxonomy" id="282197"/>
    <lineage>
        <taxon>Bacteria</taxon>
        <taxon>Pseudomonadati</taxon>
        <taxon>Pseudomonadota</taxon>
        <taxon>Alphaproteobacteria</taxon>
        <taxon>Rhodobacterales</taxon>
        <taxon>Roseobacteraceae</taxon>
        <taxon>Jannaschia</taxon>
    </lineage>
</organism>
<dbReference type="PROSITE" id="PS50005">
    <property type="entry name" value="TPR"/>
    <property type="match status" value="1"/>
</dbReference>
<sequence length="312" mass="34785">MLAYRAKSAPSEFARGSLRSQARSALGNIPNQSDVYVLTAKARLRVDDVEDAFTRMDASPSDARRDELAEAVDDAERAIARAMNVFPEEPELLRSEARLQDLLGDGEAAIQLLEKAWAKMPRGAGVAKQLARRYLARNDVDAALATLNVALERQPTDRSLNLMIANILFSEVGDINDSKAVDFLKASFVSGDREHWGRFVRAGHAYVTGDYGEAERLFDDLNQRAPDDFRPKLRPAHRWLLNASKDRRGVIAKNFGAYFLITPTVGPDGLYTPSWATDDEDWESLGVRSQVRFDIGFNRRGPFGRNVRSTAQ</sequence>
<dbReference type="AlphaFoldDB" id="A0A0M6XM12"/>
<dbReference type="InterPro" id="IPR011990">
    <property type="entry name" value="TPR-like_helical_dom_sf"/>
</dbReference>
<proteinExistence type="predicted"/>
<dbReference type="Pfam" id="PF14559">
    <property type="entry name" value="TPR_19"/>
    <property type="match status" value="1"/>
</dbReference>
<feature type="repeat" description="TPR" evidence="1">
    <location>
        <begin position="124"/>
        <end position="157"/>
    </location>
</feature>